<dbReference type="Pfam" id="PF08975">
    <property type="entry name" value="2H-phosphodiest"/>
    <property type="match status" value="1"/>
</dbReference>
<organism evidence="2 3">
    <name type="scientific">Novosphingobium resinovorum</name>
    <dbReference type="NCBI Taxonomy" id="158500"/>
    <lineage>
        <taxon>Bacteria</taxon>
        <taxon>Pseudomonadati</taxon>
        <taxon>Pseudomonadota</taxon>
        <taxon>Alphaproteobacteria</taxon>
        <taxon>Sphingomonadales</taxon>
        <taxon>Sphingomonadaceae</taxon>
        <taxon>Novosphingobium</taxon>
    </lineage>
</organism>
<comment type="caution">
    <text evidence="2">The sequence shown here is derived from an EMBL/GenBank/DDBJ whole genome shotgun (WGS) entry which is preliminary data.</text>
</comment>
<gene>
    <name evidence="2" type="ORF">BV97_04324</name>
</gene>
<dbReference type="InterPro" id="IPR006311">
    <property type="entry name" value="TAT_signal"/>
</dbReference>
<dbReference type="PATRIC" id="fig|158500.4.peg.4395"/>
<reference evidence="2 3" key="1">
    <citation type="submission" date="2014-03" db="EMBL/GenBank/DDBJ databases">
        <title>Whole genome sequence of Novosphingobium resinovorum KF1.</title>
        <authorList>
            <person name="Gan H.M."/>
            <person name="Gan H.Y."/>
            <person name="Chew T.H."/>
            <person name="Savka M.A."/>
        </authorList>
    </citation>
    <scope>NUCLEOTIDE SEQUENCE [LARGE SCALE GENOMIC DNA]</scope>
    <source>
        <strain evidence="2 3">KF1</strain>
    </source>
</reference>
<evidence type="ECO:0000313" key="3">
    <source>
        <dbReference type="Proteomes" id="UP000024329"/>
    </source>
</evidence>
<protein>
    <recommendedName>
        <fullName evidence="1">DUF1868 domain-containing protein</fullName>
    </recommendedName>
</protein>
<dbReference type="InterPro" id="IPR015069">
    <property type="entry name" value="2H-PEstase_DUF1868"/>
</dbReference>
<accession>A0A031JRC9</accession>
<name>A0A031JRC9_9SPHN</name>
<dbReference type="SUPFAM" id="SSF55144">
    <property type="entry name" value="LigT-like"/>
    <property type="match status" value="1"/>
</dbReference>
<dbReference type="InterPro" id="IPR009097">
    <property type="entry name" value="Cyclic_Pdiesterase"/>
</dbReference>
<sequence length="263" mass="29185">MSRRDWIAGAGIIAGTALTSAMAPAWAKSAARPSKPHDVGRKFFADGRVMPFAGNTIICHLPQQGEGSEAFRAMLDIYRQLPAMPFARKMTALPPSSYHMTVIGGANDKDRRRPLWPAGVPLDASMQACNDFVGDTLRAVTLGDDAAPYRMKVNLAEPAADEEPLTIRLLPADADTATKLYRLRRRLAERMGIGIESPDDYGFHMTMGYAIDWLTTSENQAFRATLAEWKAELARRAPVITFGAPEYCLLDDMFHFARQFYLR</sequence>
<dbReference type="EMBL" id="JFYZ01000032">
    <property type="protein sequence ID" value="EZP77755.1"/>
    <property type="molecule type" value="Genomic_DNA"/>
</dbReference>
<dbReference type="RefSeq" id="WP_036528616.1">
    <property type="nucleotide sequence ID" value="NZ_JFYZ01000032.1"/>
</dbReference>
<dbReference type="eggNOG" id="COG5255">
    <property type="taxonomic scope" value="Bacteria"/>
</dbReference>
<evidence type="ECO:0000259" key="1">
    <source>
        <dbReference type="Pfam" id="PF08975"/>
    </source>
</evidence>
<feature type="domain" description="DUF1868" evidence="1">
    <location>
        <begin position="42"/>
        <end position="159"/>
    </location>
</feature>
<dbReference type="Gene3D" id="3.90.1140.10">
    <property type="entry name" value="Cyclic phosphodiesterase"/>
    <property type="match status" value="1"/>
</dbReference>
<proteinExistence type="predicted"/>
<dbReference type="PROSITE" id="PS51318">
    <property type="entry name" value="TAT"/>
    <property type="match status" value="1"/>
</dbReference>
<dbReference type="Proteomes" id="UP000024329">
    <property type="component" value="Unassembled WGS sequence"/>
</dbReference>
<dbReference type="AlphaFoldDB" id="A0A031JRC9"/>
<evidence type="ECO:0000313" key="2">
    <source>
        <dbReference type="EMBL" id="EZP77755.1"/>
    </source>
</evidence>